<organism evidence="3 4">
    <name type="scientific">Poecilia formosa</name>
    <name type="common">Amazon molly</name>
    <name type="synonym">Limia formosa</name>
    <dbReference type="NCBI Taxonomy" id="48698"/>
    <lineage>
        <taxon>Eukaryota</taxon>
        <taxon>Metazoa</taxon>
        <taxon>Chordata</taxon>
        <taxon>Craniata</taxon>
        <taxon>Vertebrata</taxon>
        <taxon>Euteleostomi</taxon>
        <taxon>Actinopterygii</taxon>
        <taxon>Neopterygii</taxon>
        <taxon>Teleostei</taxon>
        <taxon>Neoteleostei</taxon>
        <taxon>Acanthomorphata</taxon>
        <taxon>Ovalentaria</taxon>
        <taxon>Atherinomorphae</taxon>
        <taxon>Cyprinodontiformes</taxon>
        <taxon>Poeciliidae</taxon>
        <taxon>Poeciliinae</taxon>
        <taxon>Poecilia</taxon>
    </lineage>
</organism>
<sequence length="456" mass="50705">MKKDRQTLMAALSENMLTVNVLLSVFFLPGLVAGCTSHLHITTPKEMETLNGSCLHIPCTFVAINGDADFNNETEISGLWYINDDKDETNKVFDSSKSDNVYPMNITGILKENDCTTLFSDLKTSYEDTYYFRIVNGPYKATANCDHVQIKVKDSAWEPSMTISGDQTNLKEHQSVTVTCSAFTPCPHSPPELTWNLQQDSLRQTEKNTDGTFTTKIQETITLSDTHDGYNIRCSARYPVIGGNKTAETEVTLSVSYAPRNTSASISLSGLVSAGSWVELSCSSRAKPPPRFTWFRNNNDGDTNVSVWPVYSFNATEEEYYCVATNYLGNQTSSVRLRIKGIVNGHLFWLPIALAIALLVLICLVLYVRCFKSKQPTPQQTQTPAGQEAAVQTPSAAAEDLQYGEVTFFKRKPEASSTSEEHGKEEETVYAQVRVSKSRKCSTHTTDDIYAQVKKK</sequence>
<feature type="domain" description="Ig-like" evidence="2">
    <location>
        <begin position="159"/>
        <end position="254"/>
    </location>
</feature>
<dbReference type="InterPro" id="IPR036179">
    <property type="entry name" value="Ig-like_dom_sf"/>
</dbReference>
<dbReference type="AlphaFoldDB" id="A0A096LQQ5"/>
<dbReference type="InterPro" id="IPR007110">
    <property type="entry name" value="Ig-like_dom"/>
</dbReference>
<dbReference type="Proteomes" id="UP000028760">
    <property type="component" value="Unassembled WGS sequence"/>
</dbReference>
<accession>A0A096LQQ5</accession>
<protein>
    <recommendedName>
        <fullName evidence="2">Ig-like domain-containing protein</fullName>
    </recommendedName>
</protein>
<reference evidence="3" key="2">
    <citation type="submission" date="2025-08" db="UniProtKB">
        <authorList>
            <consortium name="Ensembl"/>
        </authorList>
    </citation>
    <scope>IDENTIFICATION</scope>
</reference>
<keyword evidence="1" id="KW-0812">Transmembrane</keyword>
<dbReference type="PROSITE" id="PS51257">
    <property type="entry name" value="PROKAR_LIPOPROTEIN"/>
    <property type="match status" value="1"/>
</dbReference>
<dbReference type="PANTHER" id="PTHR46484">
    <property type="entry name" value="SI:CH211-171H4.5-RELATED"/>
    <property type="match status" value="1"/>
</dbReference>
<dbReference type="eggNOG" id="KOG4475">
    <property type="taxonomic scope" value="Eukaryota"/>
</dbReference>
<reference evidence="4" key="1">
    <citation type="submission" date="2013-10" db="EMBL/GenBank/DDBJ databases">
        <authorList>
            <person name="Schartl M."/>
            <person name="Warren W."/>
        </authorList>
    </citation>
    <scope>NUCLEOTIDE SEQUENCE [LARGE SCALE GENOMIC DNA]</scope>
    <source>
        <strain evidence="4">female</strain>
    </source>
</reference>
<dbReference type="GeneTree" id="ENSGT01150000286924"/>
<reference evidence="3" key="3">
    <citation type="submission" date="2025-09" db="UniProtKB">
        <authorList>
            <consortium name="Ensembl"/>
        </authorList>
    </citation>
    <scope>IDENTIFICATION</scope>
</reference>
<dbReference type="PROSITE" id="PS50835">
    <property type="entry name" value="IG_LIKE"/>
    <property type="match status" value="2"/>
</dbReference>
<dbReference type="OMA" id="YKATANC"/>
<proteinExistence type="predicted"/>
<dbReference type="InterPro" id="IPR013783">
    <property type="entry name" value="Ig-like_fold"/>
</dbReference>
<name>A0A096LQQ5_POEFO</name>
<dbReference type="InterPro" id="IPR003599">
    <property type="entry name" value="Ig_sub"/>
</dbReference>
<dbReference type="STRING" id="48698.ENSPFOP00000021496"/>
<feature type="transmembrane region" description="Helical" evidence="1">
    <location>
        <begin position="347"/>
        <end position="368"/>
    </location>
</feature>
<dbReference type="PANTHER" id="PTHR46484:SF8">
    <property type="entry name" value="B-CELL RECEPTOR CD22-LIKE-RELATED"/>
    <property type="match status" value="1"/>
</dbReference>
<dbReference type="Ensembl" id="ENSPFOT00000031424.1">
    <property type="protein sequence ID" value="ENSPFOP00000021496.1"/>
    <property type="gene ID" value="ENSPFOG00000023338.1"/>
</dbReference>
<feature type="domain" description="Ig-like" evidence="2">
    <location>
        <begin position="259"/>
        <end position="338"/>
    </location>
</feature>
<keyword evidence="4" id="KW-1185">Reference proteome</keyword>
<evidence type="ECO:0000256" key="1">
    <source>
        <dbReference type="SAM" id="Phobius"/>
    </source>
</evidence>
<keyword evidence="1" id="KW-1133">Transmembrane helix</keyword>
<dbReference type="SMART" id="SM00409">
    <property type="entry name" value="IG"/>
    <property type="match status" value="3"/>
</dbReference>
<dbReference type="CDD" id="cd00096">
    <property type="entry name" value="Ig"/>
    <property type="match status" value="1"/>
</dbReference>
<keyword evidence="1" id="KW-0472">Membrane</keyword>
<dbReference type="SUPFAM" id="SSF48726">
    <property type="entry name" value="Immunoglobulin"/>
    <property type="match status" value="2"/>
</dbReference>
<dbReference type="EMBL" id="AYCK01002864">
    <property type="status" value="NOT_ANNOTATED_CDS"/>
    <property type="molecule type" value="Genomic_DNA"/>
</dbReference>
<evidence type="ECO:0000313" key="3">
    <source>
        <dbReference type="Ensembl" id="ENSPFOP00000021496.1"/>
    </source>
</evidence>
<dbReference type="Gene3D" id="2.60.40.10">
    <property type="entry name" value="Immunoglobulins"/>
    <property type="match status" value="3"/>
</dbReference>
<evidence type="ECO:0000259" key="2">
    <source>
        <dbReference type="PROSITE" id="PS50835"/>
    </source>
</evidence>
<evidence type="ECO:0000313" key="4">
    <source>
        <dbReference type="Proteomes" id="UP000028760"/>
    </source>
</evidence>